<evidence type="ECO:0000256" key="5">
    <source>
        <dbReference type="SAM" id="SignalP"/>
    </source>
</evidence>
<feature type="signal peptide" evidence="5">
    <location>
        <begin position="1"/>
        <end position="24"/>
    </location>
</feature>
<keyword evidence="8" id="KW-1185">Reference proteome</keyword>
<dbReference type="InterPro" id="IPR051010">
    <property type="entry name" value="BCAA_transport"/>
</dbReference>
<organism evidence="7 8">
    <name type="scientific">Polaromonas aquatica</name>
    <dbReference type="NCBI Taxonomy" id="332657"/>
    <lineage>
        <taxon>Bacteria</taxon>
        <taxon>Pseudomonadati</taxon>
        <taxon>Pseudomonadota</taxon>
        <taxon>Betaproteobacteria</taxon>
        <taxon>Burkholderiales</taxon>
        <taxon>Comamonadaceae</taxon>
        <taxon>Polaromonas</taxon>
    </lineage>
</organism>
<proteinExistence type="inferred from homology"/>
<protein>
    <submittedName>
        <fullName evidence="7">ABC transporter substrate-binding protein</fullName>
    </submittedName>
</protein>
<dbReference type="RefSeq" id="WP_371434507.1">
    <property type="nucleotide sequence ID" value="NZ_JBHSRS010000005.1"/>
</dbReference>
<keyword evidence="3 5" id="KW-0732">Signal</keyword>
<evidence type="ECO:0000256" key="3">
    <source>
        <dbReference type="ARBA" id="ARBA00022729"/>
    </source>
</evidence>
<dbReference type="PANTHER" id="PTHR30483">
    <property type="entry name" value="LEUCINE-SPECIFIC-BINDING PROTEIN"/>
    <property type="match status" value="1"/>
</dbReference>
<sequence>MKKRFALKLIAACAIAVSATTGFAQDTIKIANIVELSGAGATAGTNFKNGVELAVKEINAAGGILGKKIQTTTADTQSNPGVAKGLTQKAIDDNVFAIFGPVFSGSIMVSMAESRRAEVPNFTGGEASSITQQGNPYVFRTSFTQDTAMPKVARYMTDVAKLKSIAIIYVNNDFGKGGLDSIKKALANSSTKVVSEISTESGQIDFSAAVLRAKQSNADGIFAYSNEDESARLLRELKKQGWTKPVIGETTLTGQKVIDLAGDAANGAIAHVGLTVDAPVPAIRAFKAKFEDAYKYVSDHNGMKGYSGIYVLKAAIEKAGKLDRKAVAQAMKGLKVNTDKYPGALMYTEFDNKGDLDRMSFIVQVKNGKQEVIDMVPPLGSATKDVSKTLPAQAAGKK</sequence>
<dbReference type="Pfam" id="PF13458">
    <property type="entry name" value="Peripla_BP_6"/>
    <property type="match status" value="1"/>
</dbReference>
<evidence type="ECO:0000256" key="1">
    <source>
        <dbReference type="ARBA" id="ARBA00010062"/>
    </source>
</evidence>
<feature type="domain" description="Leucine-binding protein" evidence="6">
    <location>
        <begin position="27"/>
        <end position="368"/>
    </location>
</feature>
<comment type="caution">
    <text evidence="7">The sequence shown here is derived from an EMBL/GenBank/DDBJ whole genome shotgun (WGS) entry which is preliminary data.</text>
</comment>
<evidence type="ECO:0000256" key="4">
    <source>
        <dbReference type="ARBA" id="ARBA00022970"/>
    </source>
</evidence>
<dbReference type="InterPro" id="IPR028082">
    <property type="entry name" value="Peripla_BP_I"/>
</dbReference>
<dbReference type="SUPFAM" id="SSF53822">
    <property type="entry name" value="Periplasmic binding protein-like I"/>
    <property type="match status" value="1"/>
</dbReference>
<evidence type="ECO:0000313" key="7">
    <source>
        <dbReference type="EMBL" id="MFC6280167.1"/>
    </source>
</evidence>
<evidence type="ECO:0000256" key="2">
    <source>
        <dbReference type="ARBA" id="ARBA00022448"/>
    </source>
</evidence>
<dbReference type="EMBL" id="JBHSRS010000005">
    <property type="protein sequence ID" value="MFC6280167.1"/>
    <property type="molecule type" value="Genomic_DNA"/>
</dbReference>
<evidence type="ECO:0000259" key="6">
    <source>
        <dbReference type="Pfam" id="PF13458"/>
    </source>
</evidence>
<name>A0ABW1TSF2_9BURK</name>
<feature type="chain" id="PRO_5045614524" evidence="5">
    <location>
        <begin position="25"/>
        <end position="398"/>
    </location>
</feature>
<dbReference type="Gene3D" id="3.40.50.2300">
    <property type="match status" value="2"/>
</dbReference>
<comment type="similarity">
    <text evidence="1">Belongs to the leucine-binding protein family.</text>
</comment>
<dbReference type="PANTHER" id="PTHR30483:SF6">
    <property type="entry name" value="PERIPLASMIC BINDING PROTEIN OF ABC TRANSPORTER FOR NATURAL AMINO ACIDS"/>
    <property type="match status" value="1"/>
</dbReference>
<keyword evidence="2" id="KW-0813">Transport</keyword>
<dbReference type="Proteomes" id="UP001596270">
    <property type="component" value="Unassembled WGS sequence"/>
</dbReference>
<dbReference type="PRINTS" id="PR00337">
    <property type="entry name" value="LEUILEVALBP"/>
</dbReference>
<gene>
    <name evidence="7" type="ORF">ACFQND_02850</name>
</gene>
<reference evidence="8" key="1">
    <citation type="journal article" date="2019" name="Int. J. Syst. Evol. Microbiol.">
        <title>The Global Catalogue of Microorganisms (GCM) 10K type strain sequencing project: providing services to taxonomists for standard genome sequencing and annotation.</title>
        <authorList>
            <consortium name="The Broad Institute Genomics Platform"/>
            <consortium name="The Broad Institute Genome Sequencing Center for Infectious Disease"/>
            <person name="Wu L."/>
            <person name="Ma J."/>
        </authorList>
    </citation>
    <scope>NUCLEOTIDE SEQUENCE [LARGE SCALE GENOMIC DNA]</scope>
    <source>
        <strain evidence="8">CCUG 39402</strain>
    </source>
</reference>
<accession>A0ABW1TSF2</accession>
<evidence type="ECO:0000313" key="8">
    <source>
        <dbReference type="Proteomes" id="UP001596270"/>
    </source>
</evidence>
<keyword evidence="4" id="KW-0029">Amino-acid transport</keyword>
<dbReference type="InterPro" id="IPR000709">
    <property type="entry name" value="Leu_Ile_Val-bd"/>
</dbReference>
<dbReference type="InterPro" id="IPR028081">
    <property type="entry name" value="Leu-bd"/>
</dbReference>